<dbReference type="InterPro" id="IPR027417">
    <property type="entry name" value="P-loop_NTPase"/>
</dbReference>
<dbReference type="GO" id="GO:0003677">
    <property type="term" value="F:DNA binding"/>
    <property type="evidence" value="ECO:0007669"/>
    <property type="project" value="InterPro"/>
</dbReference>
<protein>
    <recommendedName>
        <fullName evidence="1">DNA 3'-5' helicase II</fullName>
    </recommendedName>
</protein>
<dbReference type="RefSeq" id="WP_008609065.1">
    <property type="nucleotide sequence ID" value="NZ_ALAB01000027.1"/>
</dbReference>
<evidence type="ECO:0000313" key="4">
    <source>
        <dbReference type="Proteomes" id="UP000012043"/>
    </source>
</evidence>
<dbReference type="InterPro" id="IPR000212">
    <property type="entry name" value="DNA_helicase_UvrD/REP"/>
</dbReference>
<comment type="caution">
    <text evidence="3">The sequence shown here is derived from an EMBL/GenBank/DDBJ whole genome shotgun (WGS) entry which is preliminary data.</text>
</comment>
<dbReference type="GO" id="GO:0000725">
    <property type="term" value="P:recombinational repair"/>
    <property type="evidence" value="ECO:0007669"/>
    <property type="project" value="TreeGrafter"/>
</dbReference>
<dbReference type="EMBL" id="ALAB01000027">
    <property type="protein sequence ID" value="EJI85107.1"/>
    <property type="molecule type" value="Genomic_DNA"/>
</dbReference>
<evidence type="ECO:0000313" key="3">
    <source>
        <dbReference type="EMBL" id="EJI85107.1"/>
    </source>
</evidence>
<dbReference type="Pfam" id="PF13538">
    <property type="entry name" value="UvrD_C_2"/>
    <property type="match status" value="1"/>
</dbReference>
<proteinExistence type="predicted"/>
<dbReference type="PANTHER" id="PTHR11070">
    <property type="entry name" value="UVRD / RECB / PCRA DNA HELICASE FAMILY MEMBER"/>
    <property type="match status" value="1"/>
</dbReference>
<dbReference type="SUPFAM" id="SSF52540">
    <property type="entry name" value="P-loop containing nucleoside triphosphate hydrolases"/>
    <property type="match status" value="1"/>
</dbReference>
<dbReference type="PANTHER" id="PTHR11070:SF2">
    <property type="entry name" value="ATP-DEPENDENT DNA HELICASE SRS2"/>
    <property type="match status" value="1"/>
</dbReference>
<feature type="domain" description="UvrD-like helicase C-terminal" evidence="2">
    <location>
        <begin position="607"/>
        <end position="655"/>
    </location>
</feature>
<dbReference type="GO" id="GO:0005524">
    <property type="term" value="F:ATP binding"/>
    <property type="evidence" value="ECO:0007669"/>
    <property type="project" value="InterPro"/>
</dbReference>
<dbReference type="PATRIC" id="fig|1197174.4.peg.2166"/>
<dbReference type="InterPro" id="IPR027785">
    <property type="entry name" value="UvrD-like_helicase_C"/>
</dbReference>
<dbReference type="AlphaFoldDB" id="J2ID72"/>
<evidence type="ECO:0000256" key="1">
    <source>
        <dbReference type="ARBA" id="ARBA00034923"/>
    </source>
</evidence>
<reference evidence="3 4" key="1">
    <citation type="journal article" date="2012" name="J. Bacteriol.">
        <title>Genome Sequence of Pectin-Degrading Alishewanella aestuarii Strain B11T, Isolated from Tidal Flat Sediment.</title>
        <authorList>
            <person name="Jung J."/>
            <person name="Choi S."/>
            <person name="Chun J."/>
            <person name="Park W."/>
        </authorList>
    </citation>
    <scope>NUCLEOTIDE SEQUENCE [LARGE SCALE GENOMIC DNA]</scope>
    <source>
        <strain evidence="3 4">B11</strain>
    </source>
</reference>
<gene>
    <name evidence="3" type="ORF">AEST_22090</name>
</gene>
<sequence>MAMQFLPGSLEIDSIPYDLQIWNILRRTLANLDGYCAYKIPVLGAPAPEEVPSFVVVTKEYGITLIDIVSERIEEIIEDGRVWKTSEGAINSRDVILEHYRDEIESRLKRSPNLYNRKLKKASVDTTLITVFFENDELEVERFVQSENLISDGICIKRFEKEIIGIISNNRWNGSQEQFDDILSLIEGTWDYQRANSSIFDKKPELISEFISMSLKRTFKQDSAQRQVSMQIPNGPQRIRGLAGTGKTVVLSLKAALAAIRLPQYKILYLFNTQSLYHSIEKQIGDYYAKEAKKALPIGAIDILHAWGGKTSGQGLYSMLCEIYGISPLTLRDIPRGGDQLTSIFSHLDERIGDNFNPIYDLVLIDEAQDFPNKVFEIVYKITKDPKRIVVAYDDFQSLKELKIREFHELFGKKSNGEFRFDEEALVGEYEGGISKDFILPNCYRNPRNILMVAHGVALGVKRPNGVVDSVDRVKDWKALGYQVNSPQYKDTIVAGDRVEVERLDSNSLNQLEKLIKDNEGQIEKLINVNCFSNSSEEILYIANKINKLIQNEGIKAHEIFVVTLDTKNSEVFLKRVRSALNHFEIKAIMPGYIESNRHFYEEGCVVLTTPFRAKGNETNIVFVANSHGVTEDYSFKMRNSFFVAMTRSRGWCYISGHGEYMRKLEAEINAITLGLPKFEYIRPNDTEIARRRLLLSKSSTVNEDDQTVLERLSRENPELLREFIQQRLDME</sequence>
<name>J2ID72_9ALTE</name>
<dbReference type="Gene3D" id="3.40.50.300">
    <property type="entry name" value="P-loop containing nucleotide triphosphate hydrolases"/>
    <property type="match status" value="2"/>
</dbReference>
<keyword evidence="4" id="KW-1185">Reference proteome</keyword>
<organism evidence="3 4">
    <name type="scientific">Alishewanella aestuarii B11</name>
    <dbReference type="NCBI Taxonomy" id="1197174"/>
    <lineage>
        <taxon>Bacteria</taxon>
        <taxon>Pseudomonadati</taxon>
        <taxon>Pseudomonadota</taxon>
        <taxon>Gammaproteobacteria</taxon>
        <taxon>Alteromonadales</taxon>
        <taxon>Alteromonadaceae</taxon>
        <taxon>Alishewanella</taxon>
    </lineage>
</organism>
<dbReference type="Proteomes" id="UP000012043">
    <property type="component" value="Unassembled WGS sequence"/>
</dbReference>
<evidence type="ECO:0000259" key="2">
    <source>
        <dbReference type="Pfam" id="PF13538"/>
    </source>
</evidence>
<accession>J2ID72</accession>
<dbReference type="GO" id="GO:0043138">
    <property type="term" value="F:3'-5' DNA helicase activity"/>
    <property type="evidence" value="ECO:0007669"/>
    <property type="project" value="TreeGrafter"/>
</dbReference>